<dbReference type="EnsemblMetazoa" id="Aqu2.1.25673_001">
    <property type="protein sequence ID" value="Aqu2.1.25673_001"/>
    <property type="gene ID" value="Aqu2.1.25673"/>
</dbReference>
<dbReference type="AlphaFoldDB" id="A0A1X7UDX4"/>
<reference evidence="1" key="1">
    <citation type="submission" date="2017-05" db="UniProtKB">
        <authorList>
            <consortium name="EnsemblMetazoa"/>
        </authorList>
    </citation>
    <scope>IDENTIFICATION</scope>
</reference>
<sequence length="24" mass="3019">EKQFYFKIIIARQRLIFWQSSNTT</sequence>
<organism evidence="1">
    <name type="scientific">Amphimedon queenslandica</name>
    <name type="common">Sponge</name>
    <dbReference type="NCBI Taxonomy" id="400682"/>
    <lineage>
        <taxon>Eukaryota</taxon>
        <taxon>Metazoa</taxon>
        <taxon>Porifera</taxon>
        <taxon>Demospongiae</taxon>
        <taxon>Heteroscleromorpha</taxon>
        <taxon>Haplosclerida</taxon>
        <taxon>Niphatidae</taxon>
        <taxon>Amphimedon</taxon>
    </lineage>
</organism>
<protein>
    <submittedName>
        <fullName evidence="1">Uncharacterized protein</fullName>
    </submittedName>
</protein>
<accession>A0A1X7UDX4</accession>
<name>A0A1X7UDX4_AMPQE</name>
<evidence type="ECO:0000313" key="1">
    <source>
        <dbReference type="EnsemblMetazoa" id="Aqu2.1.25673_001"/>
    </source>
</evidence>
<proteinExistence type="predicted"/>
<dbReference type="InParanoid" id="A0A1X7UDX4"/>